<organism evidence="2 3">
    <name type="scientific">Arcanobacterium bovis</name>
    <dbReference type="NCBI Taxonomy" id="2529275"/>
    <lineage>
        <taxon>Bacteria</taxon>
        <taxon>Bacillati</taxon>
        <taxon>Actinomycetota</taxon>
        <taxon>Actinomycetes</taxon>
        <taxon>Actinomycetales</taxon>
        <taxon>Actinomycetaceae</taxon>
        <taxon>Arcanobacterium</taxon>
    </lineage>
</organism>
<name>A0A4Q9V0F0_9ACTO</name>
<accession>A0A4Q9V0F0</accession>
<dbReference type="OrthoDB" id="9804333at2"/>
<dbReference type="PANTHER" id="PTHR42924">
    <property type="entry name" value="EXONUCLEASE"/>
    <property type="match status" value="1"/>
</dbReference>
<dbReference type="EMBL" id="SJDT01000003">
    <property type="protein sequence ID" value="TBW22127.1"/>
    <property type="molecule type" value="Genomic_DNA"/>
</dbReference>
<keyword evidence="3" id="KW-1185">Reference proteome</keyword>
<sequence length="280" mass="30107">MRIDLHTHTKFSDGTDSPHELMLKAAQAQLDVVGIADHDTIMGWDEAAKSVNKTGVSLVRGMEISSSYDGHDVHVLGVLFNPADPKIQLHINTMKGSRQRRAQLIVERLSVDFPISWHNVLEAAGNSTSIGRPHIADALVAQGVVKDRNEAFAQILHTSSPYYVPQIAPTTVEAIAMINNAGGKAILAHPKAVKRGFSLSDAAIEEFAQAGLFGIEIDHRDNPPAQRPELIELAKRLGLARFGASDYHGAGKPNTLGEGLTAAAVFAAAIEGTYLEVLYP</sequence>
<dbReference type="CDD" id="cd07438">
    <property type="entry name" value="PHP_HisPPase_AMP"/>
    <property type="match status" value="1"/>
</dbReference>
<dbReference type="SUPFAM" id="SSF89550">
    <property type="entry name" value="PHP domain-like"/>
    <property type="match status" value="1"/>
</dbReference>
<protein>
    <submittedName>
        <fullName evidence="2">PHP domain-containing protein</fullName>
    </submittedName>
</protein>
<dbReference type="Pfam" id="PF02811">
    <property type="entry name" value="PHP"/>
    <property type="match status" value="1"/>
</dbReference>
<dbReference type="InterPro" id="IPR003141">
    <property type="entry name" value="Pol/His_phosphatase_N"/>
</dbReference>
<dbReference type="AlphaFoldDB" id="A0A4Q9V0F0"/>
<dbReference type="Gene3D" id="1.10.150.650">
    <property type="match status" value="1"/>
</dbReference>
<dbReference type="GO" id="GO:0004534">
    <property type="term" value="F:5'-3' RNA exonuclease activity"/>
    <property type="evidence" value="ECO:0007669"/>
    <property type="project" value="TreeGrafter"/>
</dbReference>
<dbReference type="GO" id="GO:0035312">
    <property type="term" value="F:5'-3' DNA exonuclease activity"/>
    <property type="evidence" value="ECO:0007669"/>
    <property type="project" value="TreeGrafter"/>
</dbReference>
<evidence type="ECO:0000313" key="3">
    <source>
        <dbReference type="Proteomes" id="UP000293036"/>
    </source>
</evidence>
<reference evidence="2 3" key="1">
    <citation type="submission" date="2019-02" db="EMBL/GenBank/DDBJ databases">
        <title>Arcanobacterium bovis sp. nov., isolated from the milk of a cow with mastitis.</title>
        <authorList>
            <person name="Sammra O."/>
            <person name="Foster G."/>
            <person name="Hassan A."/>
            <person name="Alssahen M."/>
            <person name="Laemmler C."/>
            <person name="Borowiak M."/>
            <person name="Malorny B."/>
            <person name="Abdulmawjood A."/>
        </authorList>
    </citation>
    <scope>NUCLEOTIDE SEQUENCE [LARGE SCALE GENOMIC DNA]</scope>
    <source>
        <strain evidence="2 3">C605018/01/1</strain>
    </source>
</reference>
<dbReference type="InterPro" id="IPR004013">
    <property type="entry name" value="PHP_dom"/>
</dbReference>
<evidence type="ECO:0000313" key="2">
    <source>
        <dbReference type="EMBL" id="TBW22127.1"/>
    </source>
</evidence>
<proteinExistence type="predicted"/>
<evidence type="ECO:0000259" key="1">
    <source>
        <dbReference type="SMART" id="SM00481"/>
    </source>
</evidence>
<dbReference type="Gene3D" id="3.20.20.140">
    <property type="entry name" value="Metal-dependent hydrolases"/>
    <property type="match status" value="1"/>
</dbReference>
<feature type="domain" description="Polymerase/histidinol phosphatase N-terminal" evidence="1">
    <location>
        <begin position="3"/>
        <end position="68"/>
    </location>
</feature>
<comment type="caution">
    <text evidence="2">The sequence shown here is derived from an EMBL/GenBank/DDBJ whole genome shotgun (WGS) entry which is preliminary data.</text>
</comment>
<dbReference type="RefSeq" id="WP_131280722.1">
    <property type="nucleotide sequence ID" value="NZ_JBHSLR010000009.1"/>
</dbReference>
<gene>
    <name evidence="2" type="ORF">EZJ44_04690</name>
</gene>
<dbReference type="Proteomes" id="UP000293036">
    <property type="component" value="Unassembled WGS sequence"/>
</dbReference>
<dbReference type="InterPro" id="IPR016195">
    <property type="entry name" value="Pol/histidinol_Pase-like"/>
</dbReference>
<dbReference type="SMART" id="SM00481">
    <property type="entry name" value="POLIIIAc"/>
    <property type="match status" value="1"/>
</dbReference>
<dbReference type="PANTHER" id="PTHR42924:SF3">
    <property type="entry name" value="POLYMERASE_HISTIDINOL PHOSPHATASE N-TERMINAL DOMAIN-CONTAINING PROTEIN"/>
    <property type="match status" value="1"/>
</dbReference>
<dbReference type="InterPro" id="IPR052018">
    <property type="entry name" value="PHP_domain"/>
</dbReference>